<dbReference type="EMBL" id="CAJVPY010027416">
    <property type="protein sequence ID" value="CAG8791138.1"/>
    <property type="molecule type" value="Genomic_DNA"/>
</dbReference>
<protein>
    <submittedName>
        <fullName evidence="1">13280_t:CDS:1</fullName>
    </submittedName>
</protein>
<dbReference type="Proteomes" id="UP000789405">
    <property type="component" value="Unassembled WGS sequence"/>
</dbReference>
<sequence>IFSKMIVAFISPTNEIKPSKVSINDSQPFRNALTNINTFKAVKVTHIDVLSDKDEIMFDASLPSTHKDEISNISISADQNDYPRQIEDEMLTEEHVISDDDEVDEIMHNVSSLLNNEDNISNDLTNSIANDFQASTTPHGSTTSLLINNKISDNNDLTSQNMNATLTNVIEKLNLDGDNISKAKNDKANVLKNKLTNNSLRLCRDKHFLNSNSIESFLTTNFDVLFDKNDIVNISFKSLFKYSTSIENLEKYLKEWHSQFDYLSSLKHKVNAKRLKMLYDLKGAFFSCSMMKLLNLTRCSAITLVEAGIIAKFLMRSTVEQYDYFLKSLLNDNDASHQSSEFDSTIIQ</sequence>
<gene>
    <name evidence="1" type="ORF">DERYTH_LOCUS21456</name>
</gene>
<evidence type="ECO:0000313" key="1">
    <source>
        <dbReference type="EMBL" id="CAG8791138.1"/>
    </source>
</evidence>
<evidence type="ECO:0000313" key="2">
    <source>
        <dbReference type="Proteomes" id="UP000789405"/>
    </source>
</evidence>
<accession>A0A9N9P0M8</accession>
<keyword evidence="2" id="KW-1185">Reference proteome</keyword>
<reference evidence="1" key="1">
    <citation type="submission" date="2021-06" db="EMBL/GenBank/DDBJ databases">
        <authorList>
            <person name="Kallberg Y."/>
            <person name="Tangrot J."/>
            <person name="Rosling A."/>
        </authorList>
    </citation>
    <scope>NUCLEOTIDE SEQUENCE</scope>
    <source>
        <strain evidence="1">MA453B</strain>
    </source>
</reference>
<comment type="caution">
    <text evidence="1">The sequence shown here is derived from an EMBL/GenBank/DDBJ whole genome shotgun (WGS) entry which is preliminary data.</text>
</comment>
<dbReference type="AlphaFoldDB" id="A0A9N9P0M8"/>
<proteinExistence type="predicted"/>
<name>A0A9N9P0M8_9GLOM</name>
<feature type="non-terminal residue" evidence="1">
    <location>
        <position position="348"/>
    </location>
</feature>
<feature type="non-terminal residue" evidence="1">
    <location>
        <position position="1"/>
    </location>
</feature>
<organism evidence="1 2">
    <name type="scientific">Dentiscutata erythropus</name>
    <dbReference type="NCBI Taxonomy" id="1348616"/>
    <lineage>
        <taxon>Eukaryota</taxon>
        <taxon>Fungi</taxon>
        <taxon>Fungi incertae sedis</taxon>
        <taxon>Mucoromycota</taxon>
        <taxon>Glomeromycotina</taxon>
        <taxon>Glomeromycetes</taxon>
        <taxon>Diversisporales</taxon>
        <taxon>Gigasporaceae</taxon>
        <taxon>Dentiscutata</taxon>
    </lineage>
</organism>